<keyword evidence="4" id="KW-1185">Reference proteome</keyword>
<feature type="transmembrane region" description="Helical" evidence="2">
    <location>
        <begin position="508"/>
        <end position="528"/>
    </location>
</feature>
<keyword evidence="2" id="KW-0812">Transmembrane</keyword>
<keyword evidence="2" id="KW-0472">Membrane</keyword>
<feature type="transmembrane region" description="Helical" evidence="2">
    <location>
        <begin position="233"/>
        <end position="253"/>
    </location>
</feature>
<organism evidence="3 4">
    <name type="scientific">Triparma columacea</name>
    <dbReference type="NCBI Taxonomy" id="722753"/>
    <lineage>
        <taxon>Eukaryota</taxon>
        <taxon>Sar</taxon>
        <taxon>Stramenopiles</taxon>
        <taxon>Ochrophyta</taxon>
        <taxon>Bolidophyceae</taxon>
        <taxon>Parmales</taxon>
        <taxon>Triparmaceae</taxon>
        <taxon>Triparma</taxon>
    </lineage>
</organism>
<feature type="transmembrane region" description="Helical" evidence="2">
    <location>
        <begin position="444"/>
        <end position="461"/>
    </location>
</feature>
<sequence>MVNKKQMKIVPQSDPSGGASVHKLHDTNQNIPANEELGENNPSTFSLARAFEGKGTDNEGADNEGDEAAIIEDAAISDGANVPMKAPSSSTVDVKLDVPKVICFYVQGLTEETSVPREKPVCSAALSDLTRADVKTLVGGMLYFLRQEVNELDAVKNFYECYPCMRELSGTVPQFNVMNSCLLKDKFKPKPVPGNGSHNVIKVPRAGTMKDKLRDNAEVISAYIKQLNMQRPVPALLSIGDLITDIIMIVEYFQTRSLWGYAWASLASLLINLTLQALVSFAQNRAKPWQRQLKEQFFVWSLVKPGVDAWRVASGAAQEEGQLVSARYELTANKSVELVAEAIPGTLIQLSALLMSESKPTRSALFSFAFCILTAAFTSAITSWDWDLSKENRKYKRSFYGYIPSNVKGKVKVFASLYFLSAFNLLTRSFACVLFYIKGGILEVATLLGGELLIYFVIKGLRRDLWYWTPIYGGLGVFISWILRWTIKVIVDWTAVVHFRHPNEVGGAYFTFSLGLTIVIGVVAALQYEKVVDDVISSPNSTFLNSTFLEDVELGEDNQIVGGEESGLEESTVVTIMMFACAGMVVSYTTLLVSVKREYLHTFISTKTSNKSIQEEFTKNEEDEQRFRTFEGNRYKWERKIGAEVKVWINERLPLWLEEPPEWFNDQRRSIIPDDFVTDPEILVRLRTNNVKKIIEQRRRSSLGEIFATQTAGGDGEEED</sequence>
<feature type="transmembrane region" description="Helical" evidence="2">
    <location>
        <begin position="259"/>
        <end position="282"/>
    </location>
</feature>
<dbReference type="AlphaFoldDB" id="A0A9W7GGN7"/>
<keyword evidence="2" id="KW-1133">Transmembrane helix</keyword>
<feature type="region of interest" description="Disordered" evidence="1">
    <location>
        <begin position="1"/>
        <end position="25"/>
    </location>
</feature>
<reference evidence="4" key="1">
    <citation type="journal article" date="2023" name="Commun. Biol.">
        <title>Genome analysis of Parmales, the sister group of diatoms, reveals the evolutionary specialization of diatoms from phago-mixotrophs to photoautotrophs.</title>
        <authorList>
            <person name="Ban H."/>
            <person name="Sato S."/>
            <person name="Yoshikawa S."/>
            <person name="Yamada K."/>
            <person name="Nakamura Y."/>
            <person name="Ichinomiya M."/>
            <person name="Sato N."/>
            <person name="Blanc-Mathieu R."/>
            <person name="Endo H."/>
            <person name="Kuwata A."/>
            <person name="Ogata H."/>
        </authorList>
    </citation>
    <scope>NUCLEOTIDE SEQUENCE [LARGE SCALE GENOMIC DNA]</scope>
</reference>
<dbReference type="Proteomes" id="UP001165065">
    <property type="component" value="Unassembled WGS sequence"/>
</dbReference>
<feature type="transmembrane region" description="Helical" evidence="2">
    <location>
        <begin position="573"/>
        <end position="595"/>
    </location>
</feature>
<feature type="transmembrane region" description="Helical" evidence="2">
    <location>
        <begin position="364"/>
        <end position="384"/>
    </location>
</feature>
<gene>
    <name evidence="3" type="ORF">TrCOL_g8304</name>
</gene>
<evidence type="ECO:0000256" key="1">
    <source>
        <dbReference type="SAM" id="MobiDB-lite"/>
    </source>
</evidence>
<feature type="transmembrane region" description="Helical" evidence="2">
    <location>
        <begin position="467"/>
        <end position="487"/>
    </location>
</feature>
<evidence type="ECO:0000313" key="4">
    <source>
        <dbReference type="Proteomes" id="UP001165065"/>
    </source>
</evidence>
<evidence type="ECO:0000256" key="2">
    <source>
        <dbReference type="SAM" id="Phobius"/>
    </source>
</evidence>
<dbReference type="EMBL" id="BRYA01000214">
    <property type="protein sequence ID" value="GMI44391.1"/>
    <property type="molecule type" value="Genomic_DNA"/>
</dbReference>
<proteinExistence type="predicted"/>
<accession>A0A9W7GGN7</accession>
<comment type="caution">
    <text evidence="3">The sequence shown here is derived from an EMBL/GenBank/DDBJ whole genome shotgun (WGS) entry which is preliminary data.</text>
</comment>
<name>A0A9W7GGN7_9STRA</name>
<evidence type="ECO:0000313" key="3">
    <source>
        <dbReference type="EMBL" id="GMI44391.1"/>
    </source>
</evidence>
<protein>
    <submittedName>
        <fullName evidence="3">Uncharacterized protein</fullName>
    </submittedName>
</protein>